<gene>
    <name evidence="2" type="ORF">B0H67DRAFT_488211</name>
</gene>
<feature type="non-terminal residue" evidence="2">
    <location>
        <position position="1"/>
    </location>
</feature>
<protein>
    <recommendedName>
        <fullName evidence="1">Aminoglycoside phosphotransferase domain-containing protein</fullName>
    </recommendedName>
</protein>
<sequence>AYLLTTRVPGLPLSRCFYVLSDRDCGQTTAELKDYVAQLRDMPSFSPDNAISNTLSEACRDPRISGARPVGPFTDDEAAFSRVLRFSDDPARRGHKIVFTHADLNPRNILVDRVVRSDGATGWGLSGIVDWESAGHYPEYWEYTKAMLEEFRWPQRYNNLVHGVFNEFGDYSRELDVEKRSWESGEAV</sequence>
<accession>A0AA40AI33</accession>
<dbReference type="AlphaFoldDB" id="A0AA40AI33"/>
<dbReference type="PANTHER" id="PTHR21310:SF58">
    <property type="entry name" value="AMINOGLYCOSIDE PHOSPHOTRANSFERASE DOMAIN-CONTAINING PROTEIN"/>
    <property type="match status" value="1"/>
</dbReference>
<dbReference type="Proteomes" id="UP001172102">
    <property type="component" value="Unassembled WGS sequence"/>
</dbReference>
<evidence type="ECO:0000259" key="1">
    <source>
        <dbReference type="Pfam" id="PF01636"/>
    </source>
</evidence>
<comment type="caution">
    <text evidence="2">The sequence shown here is derived from an EMBL/GenBank/DDBJ whole genome shotgun (WGS) entry which is preliminary data.</text>
</comment>
<proteinExistence type="predicted"/>
<feature type="domain" description="Aminoglycoside phosphotransferase" evidence="1">
    <location>
        <begin position="2"/>
        <end position="150"/>
    </location>
</feature>
<dbReference type="InterPro" id="IPR051678">
    <property type="entry name" value="AGP_Transferase"/>
</dbReference>
<name>A0AA40AI33_9PEZI</name>
<dbReference type="SUPFAM" id="SSF56112">
    <property type="entry name" value="Protein kinase-like (PK-like)"/>
    <property type="match status" value="1"/>
</dbReference>
<dbReference type="InterPro" id="IPR011009">
    <property type="entry name" value="Kinase-like_dom_sf"/>
</dbReference>
<dbReference type="EMBL" id="JAUKUA010000004">
    <property type="protein sequence ID" value="KAK0716232.1"/>
    <property type="molecule type" value="Genomic_DNA"/>
</dbReference>
<evidence type="ECO:0000313" key="3">
    <source>
        <dbReference type="Proteomes" id="UP001172102"/>
    </source>
</evidence>
<reference evidence="2" key="1">
    <citation type="submission" date="2023-06" db="EMBL/GenBank/DDBJ databases">
        <title>Genome-scale phylogeny and comparative genomics of the fungal order Sordariales.</title>
        <authorList>
            <consortium name="Lawrence Berkeley National Laboratory"/>
            <person name="Hensen N."/>
            <person name="Bonometti L."/>
            <person name="Westerberg I."/>
            <person name="Brannstrom I.O."/>
            <person name="Guillou S."/>
            <person name="Cros-Aarteil S."/>
            <person name="Calhoun S."/>
            <person name="Haridas S."/>
            <person name="Kuo A."/>
            <person name="Mondo S."/>
            <person name="Pangilinan J."/>
            <person name="Riley R."/>
            <person name="Labutti K."/>
            <person name="Andreopoulos B."/>
            <person name="Lipzen A."/>
            <person name="Chen C."/>
            <person name="Yanf M."/>
            <person name="Daum C."/>
            <person name="Ng V."/>
            <person name="Clum A."/>
            <person name="Steindorff A."/>
            <person name="Ohm R."/>
            <person name="Martin F."/>
            <person name="Silar P."/>
            <person name="Natvig D."/>
            <person name="Lalanne C."/>
            <person name="Gautier V."/>
            <person name="Ament-Velasquez S.L."/>
            <person name="Kruys A."/>
            <person name="Hutchinson M.I."/>
            <person name="Powell A.J."/>
            <person name="Barry K."/>
            <person name="Miller A.N."/>
            <person name="Grigoriev I.V."/>
            <person name="Debuchy R."/>
            <person name="Gladieux P."/>
            <person name="Thoren M.H."/>
            <person name="Johannesson H."/>
        </authorList>
    </citation>
    <scope>NUCLEOTIDE SEQUENCE</scope>
    <source>
        <strain evidence="2">SMH4607-1</strain>
    </source>
</reference>
<dbReference type="Pfam" id="PF01636">
    <property type="entry name" value="APH"/>
    <property type="match status" value="1"/>
</dbReference>
<dbReference type="InterPro" id="IPR002575">
    <property type="entry name" value="Aminoglycoside_PTrfase"/>
</dbReference>
<dbReference type="PANTHER" id="PTHR21310">
    <property type="entry name" value="AMINOGLYCOSIDE PHOSPHOTRANSFERASE-RELATED-RELATED"/>
    <property type="match status" value="1"/>
</dbReference>
<organism evidence="2 3">
    <name type="scientific">Lasiosphaeris hirsuta</name>
    <dbReference type="NCBI Taxonomy" id="260670"/>
    <lineage>
        <taxon>Eukaryota</taxon>
        <taxon>Fungi</taxon>
        <taxon>Dikarya</taxon>
        <taxon>Ascomycota</taxon>
        <taxon>Pezizomycotina</taxon>
        <taxon>Sordariomycetes</taxon>
        <taxon>Sordariomycetidae</taxon>
        <taxon>Sordariales</taxon>
        <taxon>Lasiosphaeriaceae</taxon>
        <taxon>Lasiosphaeris</taxon>
    </lineage>
</organism>
<keyword evidence="3" id="KW-1185">Reference proteome</keyword>
<evidence type="ECO:0000313" key="2">
    <source>
        <dbReference type="EMBL" id="KAK0716232.1"/>
    </source>
</evidence>